<evidence type="ECO:0000256" key="1">
    <source>
        <dbReference type="ARBA" id="ARBA00004651"/>
    </source>
</evidence>
<dbReference type="InterPro" id="IPR003838">
    <property type="entry name" value="ABC3_permease_C"/>
</dbReference>
<feature type="domain" description="MacB-like periplasmic core" evidence="10">
    <location>
        <begin position="28"/>
        <end position="241"/>
    </location>
</feature>
<sequence length="462" mass="50679">MIDKILFEKLKSNFTEAFWFIKTNKVRTFLTALGIIFGVASVITMLAIGNGAEKEILSQLELVGVNNIVVTPIPDEKDENSNEEGNDGNNKSNETKRYSKGLDILDAESIKNNIPSVKLVSPEIIMDTYVINNGRQNPVKLIGVSSSFFESSNIHIEKGKDFSKHQLLNALPVCIIGKKVEKKLFTGESALGRQIKVKDVWLQVIGVIEEKLISDQAQENLGIRDLNQDIYIPIKTFLIRYKDRKIISSTGPSISGGGGNIIIVGGQQNGPKKRIPRGNYHQIDKLTVQVSNSNELKATAEVLSKMLKRRHNDVLDFEITIPIQLLKQQQKTKQIFNIVLSIIAGISLLIGGIGIMNIMLASVLERTKEIGIIRAIGATEEDVILQFLSESVLISVGGGVAGILLGIIGAYTIEIFSGIETVLSLTSVLVSFFIAVLVGLFFGIFPAKSAARKRPIEALRTE</sequence>
<evidence type="ECO:0000256" key="7">
    <source>
        <dbReference type="SAM" id="MobiDB-lite"/>
    </source>
</evidence>
<evidence type="ECO:0000256" key="5">
    <source>
        <dbReference type="ARBA" id="ARBA00023136"/>
    </source>
</evidence>
<dbReference type="GO" id="GO:0005886">
    <property type="term" value="C:plasma membrane"/>
    <property type="evidence" value="ECO:0007669"/>
    <property type="project" value="UniProtKB-SubCell"/>
</dbReference>
<gene>
    <name evidence="11" type="ORF">ICJ85_03820</name>
</gene>
<dbReference type="InterPro" id="IPR050250">
    <property type="entry name" value="Macrolide_Exporter_MacB"/>
</dbReference>
<evidence type="ECO:0000259" key="9">
    <source>
        <dbReference type="Pfam" id="PF02687"/>
    </source>
</evidence>
<dbReference type="Pfam" id="PF02687">
    <property type="entry name" value="FtsX"/>
    <property type="match status" value="1"/>
</dbReference>
<dbReference type="Proteomes" id="UP000621516">
    <property type="component" value="Unassembled WGS sequence"/>
</dbReference>
<keyword evidence="2" id="KW-1003">Cell membrane</keyword>
<dbReference type="Pfam" id="PF12704">
    <property type="entry name" value="MacB_PCD"/>
    <property type="match status" value="1"/>
</dbReference>
<dbReference type="EMBL" id="JACVXD010000001">
    <property type="protein sequence ID" value="MBD0823141.1"/>
    <property type="molecule type" value="Genomic_DNA"/>
</dbReference>
<feature type="transmembrane region" description="Helical" evidence="8">
    <location>
        <begin position="425"/>
        <end position="445"/>
    </location>
</feature>
<evidence type="ECO:0000313" key="11">
    <source>
        <dbReference type="EMBL" id="MBD0823141.1"/>
    </source>
</evidence>
<dbReference type="PANTHER" id="PTHR30572">
    <property type="entry name" value="MEMBRANE COMPONENT OF TRANSPORTER-RELATED"/>
    <property type="match status" value="1"/>
</dbReference>
<dbReference type="InterPro" id="IPR025857">
    <property type="entry name" value="MacB_PCD"/>
</dbReference>
<feature type="domain" description="ABC3 transporter permease C-terminal" evidence="9">
    <location>
        <begin position="342"/>
        <end position="454"/>
    </location>
</feature>
<feature type="transmembrane region" description="Helical" evidence="8">
    <location>
        <begin position="29"/>
        <end position="49"/>
    </location>
</feature>
<evidence type="ECO:0000259" key="10">
    <source>
        <dbReference type="Pfam" id="PF12704"/>
    </source>
</evidence>
<keyword evidence="3 8" id="KW-0812">Transmembrane</keyword>
<dbReference type="GO" id="GO:0022857">
    <property type="term" value="F:transmembrane transporter activity"/>
    <property type="evidence" value="ECO:0007669"/>
    <property type="project" value="TreeGrafter"/>
</dbReference>
<evidence type="ECO:0000313" key="12">
    <source>
        <dbReference type="Proteomes" id="UP000621516"/>
    </source>
</evidence>
<evidence type="ECO:0000256" key="6">
    <source>
        <dbReference type="ARBA" id="ARBA00038076"/>
    </source>
</evidence>
<name>A0A8J6PUA2_9FLAO</name>
<feature type="region of interest" description="Disordered" evidence="7">
    <location>
        <begin position="73"/>
        <end position="96"/>
    </location>
</feature>
<evidence type="ECO:0000256" key="3">
    <source>
        <dbReference type="ARBA" id="ARBA00022692"/>
    </source>
</evidence>
<feature type="compositionally biased region" description="Acidic residues" evidence="7">
    <location>
        <begin position="76"/>
        <end position="86"/>
    </location>
</feature>
<evidence type="ECO:0000256" key="8">
    <source>
        <dbReference type="SAM" id="Phobius"/>
    </source>
</evidence>
<comment type="subcellular location">
    <subcellularLocation>
        <location evidence="1">Cell membrane</location>
        <topology evidence="1">Multi-pass membrane protein</topology>
    </subcellularLocation>
</comment>
<dbReference type="RefSeq" id="WP_188222440.1">
    <property type="nucleotide sequence ID" value="NZ_JACVXD010000001.1"/>
</dbReference>
<dbReference type="AlphaFoldDB" id="A0A8J6PUA2"/>
<keyword evidence="4 8" id="KW-1133">Transmembrane helix</keyword>
<reference evidence="11 12" key="1">
    <citation type="journal article" date="2018" name="J. Microbiol.">
        <title>Aestuariibaculum marinum sp. nov., a marine bacterium isolated from seawater in South Korea.</title>
        <authorList>
            <person name="Choi J."/>
            <person name="Lee D."/>
            <person name="Jang J.H."/>
            <person name="Cha S."/>
            <person name="Seo T."/>
        </authorList>
    </citation>
    <scope>NUCLEOTIDE SEQUENCE [LARGE SCALE GENOMIC DNA]</scope>
    <source>
        <strain evidence="11 12">IP7</strain>
    </source>
</reference>
<evidence type="ECO:0000256" key="2">
    <source>
        <dbReference type="ARBA" id="ARBA00022475"/>
    </source>
</evidence>
<comment type="caution">
    <text evidence="11">The sequence shown here is derived from an EMBL/GenBank/DDBJ whole genome shotgun (WGS) entry which is preliminary data.</text>
</comment>
<proteinExistence type="inferred from homology"/>
<comment type="similarity">
    <text evidence="6">Belongs to the ABC-4 integral membrane protein family.</text>
</comment>
<accession>A0A8J6PUA2</accession>
<keyword evidence="5 8" id="KW-0472">Membrane</keyword>
<evidence type="ECO:0000256" key="4">
    <source>
        <dbReference type="ARBA" id="ARBA00022989"/>
    </source>
</evidence>
<protein>
    <submittedName>
        <fullName evidence="11">ABC transporter permease</fullName>
    </submittedName>
</protein>
<feature type="transmembrane region" description="Helical" evidence="8">
    <location>
        <begin position="335"/>
        <end position="364"/>
    </location>
</feature>
<keyword evidence="12" id="KW-1185">Reference proteome</keyword>
<organism evidence="11 12">
    <name type="scientific">Aestuariibaculum marinum</name>
    <dbReference type="NCBI Taxonomy" id="2683592"/>
    <lineage>
        <taxon>Bacteria</taxon>
        <taxon>Pseudomonadati</taxon>
        <taxon>Bacteroidota</taxon>
        <taxon>Flavobacteriia</taxon>
        <taxon>Flavobacteriales</taxon>
        <taxon>Flavobacteriaceae</taxon>
    </lineage>
</organism>
<feature type="transmembrane region" description="Helical" evidence="8">
    <location>
        <begin position="392"/>
        <end position="413"/>
    </location>
</feature>
<dbReference type="PANTHER" id="PTHR30572:SF4">
    <property type="entry name" value="ABC TRANSPORTER PERMEASE YTRF"/>
    <property type="match status" value="1"/>
</dbReference>